<name>A0A5A7NWV2_STRAF</name>
<reference evidence="2" key="1">
    <citation type="journal article" date="2019" name="Curr. Biol.">
        <title>Genome Sequence of Striga asiatica Provides Insight into the Evolution of Plant Parasitism.</title>
        <authorList>
            <person name="Yoshida S."/>
            <person name="Kim S."/>
            <person name="Wafula E.K."/>
            <person name="Tanskanen J."/>
            <person name="Kim Y.M."/>
            <person name="Honaas L."/>
            <person name="Yang Z."/>
            <person name="Spallek T."/>
            <person name="Conn C.E."/>
            <person name="Ichihashi Y."/>
            <person name="Cheong K."/>
            <person name="Cui S."/>
            <person name="Der J.P."/>
            <person name="Gundlach H."/>
            <person name="Jiao Y."/>
            <person name="Hori C."/>
            <person name="Ishida J.K."/>
            <person name="Kasahara H."/>
            <person name="Kiba T."/>
            <person name="Kim M.S."/>
            <person name="Koo N."/>
            <person name="Laohavisit A."/>
            <person name="Lee Y.H."/>
            <person name="Lumba S."/>
            <person name="McCourt P."/>
            <person name="Mortimer J.C."/>
            <person name="Mutuku J.M."/>
            <person name="Nomura T."/>
            <person name="Sasaki-Sekimoto Y."/>
            <person name="Seto Y."/>
            <person name="Wang Y."/>
            <person name="Wakatake T."/>
            <person name="Sakakibara H."/>
            <person name="Demura T."/>
            <person name="Yamaguchi S."/>
            <person name="Yoneyama K."/>
            <person name="Manabe R.I."/>
            <person name="Nelson D.C."/>
            <person name="Schulman A.H."/>
            <person name="Timko M.P."/>
            <person name="dePamphilis C.W."/>
            <person name="Choi D."/>
            <person name="Shirasu K."/>
        </authorList>
    </citation>
    <scope>NUCLEOTIDE SEQUENCE [LARGE SCALE GENOMIC DNA]</scope>
    <source>
        <strain evidence="2">cv. UVA1</strain>
    </source>
</reference>
<comment type="caution">
    <text evidence="1">The sequence shown here is derived from an EMBL/GenBank/DDBJ whole genome shotgun (WGS) entry which is preliminary data.</text>
</comment>
<dbReference type="GO" id="GO:0016740">
    <property type="term" value="F:transferase activity"/>
    <property type="evidence" value="ECO:0007669"/>
    <property type="project" value="UniProtKB-KW"/>
</dbReference>
<protein>
    <submittedName>
        <fullName evidence="1">Acetyltransferase</fullName>
    </submittedName>
</protein>
<proteinExistence type="predicted"/>
<keyword evidence="1" id="KW-0808">Transferase</keyword>
<sequence length="124" mass="13140">MSIGTSLIRVVVNELEGLDDFAHERAVGDLRVNAHGSNGGHLSHVIEIVGSGKGGVRQLLEAIAVGEEGPGPCDEVLLAWGLGHVDRLPPGEQLQQDDPVAVDIALDEQMSRHCDSSLGEFKEV</sequence>
<keyword evidence="2" id="KW-1185">Reference proteome</keyword>
<evidence type="ECO:0000313" key="2">
    <source>
        <dbReference type="Proteomes" id="UP000325081"/>
    </source>
</evidence>
<organism evidence="1 2">
    <name type="scientific">Striga asiatica</name>
    <name type="common">Asiatic witchweed</name>
    <name type="synonym">Buchnera asiatica</name>
    <dbReference type="NCBI Taxonomy" id="4170"/>
    <lineage>
        <taxon>Eukaryota</taxon>
        <taxon>Viridiplantae</taxon>
        <taxon>Streptophyta</taxon>
        <taxon>Embryophyta</taxon>
        <taxon>Tracheophyta</taxon>
        <taxon>Spermatophyta</taxon>
        <taxon>Magnoliopsida</taxon>
        <taxon>eudicotyledons</taxon>
        <taxon>Gunneridae</taxon>
        <taxon>Pentapetalae</taxon>
        <taxon>asterids</taxon>
        <taxon>lamiids</taxon>
        <taxon>Lamiales</taxon>
        <taxon>Orobanchaceae</taxon>
        <taxon>Buchnereae</taxon>
        <taxon>Striga</taxon>
    </lineage>
</organism>
<dbReference type="EMBL" id="BKCP01000001">
    <property type="protein sequence ID" value="GER24995.1"/>
    <property type="molecule type" value="Genomic_DNA"/>
</dbReference>
<accession>A0A5A7NWV2</accession>
<dbReference type="AlphaFoldDB" id="A0A5A7NWV2"/>
<evidence type="ECO:0000313" key="1">
    <source>
        <dbReference type="EMBL" id="GER24995.1"/>
    </source>
</evidence>
<dbReference type="Proteomes" id="UP000325081">
    <property type="component" value="Unassembled WGS sequence"/>
</dbReference>
<gene>
    <name evidence="1" type="ORF">STAS_00547</name>
</gene>